<comment type="caution">
    <text evidence="2">The sequence shown here is derived from an EMBL/GenBank/DDBJ whole genome shotgun (WGS) entry which is preliminary data.</text>
</comment>
<evidence type="ECO:0000313" key="3">
    <source>
        <dbReference type="Proteomes" id="UP001259803"/>
    </source>
</evidence>
<reference evidence="2 3" key="1">
    <citation type="submission" date="2023-09" db="EMBL/GenBank/DDBJ databases">
        <authorList>
            <person name="Rey-Velasco X."/>
        </authorList>
    </citation>
    <scope>NUCLEOTIDE SEQUENCE [LARGE SCALE GENOMIC DNA]</scope>
    <source>
        <strain evidence="2 3">F390</strain>
    </source>
</reference>
<feature type="region of interest" description="Disordered" evidence="1">
    <location>
        <begin position="1"/>
        <end position="45"/>
    </location>
</feature>
<evidence type="ECO:0000313" key="2">
    <source>
        <dbReference type="EMBL" id="MDT0577112.1"/>
    </source>
</evidence>
<dbReference type="EMBL" id="JAVRHS010000018">
    <property type="protein sequence ID" value="MDT0577112.1"/>
    <property type="molecule type" value="Genomic_DNA"/>
</dbReference>
<evidence type="ECO:0000256" key="1">
    <source>
        <dbReference type="SAM" id="MobiDB-lite"/>
    </source>
</evidence>
<dbReference type="Proteomes" id="UP001259803">
    <property type="component" value="Unassembled WGS sequence"/>
</dbReference>
<name>A0ABU2ZNU5_9SPHN</name>
<accession>A0ABU2ZNU5</accession>
<gene>
    <name evidence="2" type="ORF">RM533_13145</name>
</gene>
<organism evidence="2 3">
    <name type="scientific">Croceicoccus esteveae</name>
    <dbReference type="NCBI Taxonomy" id="3075597"/>
    <lineage>
        <taxon>Bacteria</taxon>
        <taxon>Pseudomonadati</taxon>
        <taxon>Pseudomonadota</taxon>
        <taxon>Alphaproteobacteria</taxon>
        <taxon>Sphingomonadales</taxon>
        <taxon>Erythrobacteraceae</taxon>
        <taxon>Croceicoccus</taxon>
    </lineage>
</organism>
<keyword evidence="3" id="KW-1185">Reference proteome</keyword>
<proteinExistence type="predicted"/>
<sequence>MEALDRAALTTRRQGRSSLANEALCSGDRPTLPREKSFVPPDGNLQPGPYVSEIGMFGVADDIVFHAGNDAGYASMAERVLISPLASSACDIAAAIGAARRNDAPAFRAWPSNNGTMRE</sequence>
<dbReference type="RefSeq" id="WP_311341687.1">
    <property type="nucleotide sequence ID" value="NZ_JAVRHS010000018.1"/>
</dbReference>
<protein>
    <submittedName>
        <fullName evidence="2">Uncharacterized protein</fullName>
    </submittedName>
</protein>